<dbReference type="InterPro" id="IPR000055">
    <property type="entry name" value="Restrct_endonuc_typeI_TRD"/>
</dbReference>
<dbReference type="SUPFAM" id="SSF116734">
    <property type="entry name" value="DNA methylase specificity domain"/>
    <property type="match status" value="1"/>
</dbReference>
<evidence type="ECO:0000256" key="1">
    <source>
        <dbReference type="ARBA" id="ARBA00010923"/>
    </source>
</evidence>
<dbReference type="AlphaFoldDB" id="A0A926WIL0"/>
<name>A0A926WIL0_9NOST</name>
<dbReference type="CDD" id="cd17267">
    <property type="entry name" value="RMtype1_S_EcoAO83I-TRD1-CR1_like"/>
    <property type="match status" value="1"/>
</dbReference>
<dbReference type="Gene3D" id="3.90.220.20">
    <property type="entry name" value="DNA methylase specificity domains"/>
    <property type="match status" value="1"/>
</dbReference>
<dbReference type="InterPro" id="IPR044946">
    <property type="entry name" value="Restrct_endonuc_typeI_TRD_sf"/>
</dbReference>
<dbReference type="GO" id="GO:0004519">
    <property type="term" value="F:endonuclease activity"/>
    <property type="evidence" value="ECO:0007669"/>
    <property type="project" value="UniProtKB-KW"/>
</dbReference>
<accession>A0A926WIL0</accession>
<keyword evidence="2" id="KW-0680">Restriction system</keyword>
<keyword evidence="5" id="KW-0378">Hydrolase</keyword>
<dbReference type="EMBL" id="JACJQU010000011">
    <property type="protein sequence ID" value="MBD2295254.1"/>
    <property type="molecule type" value="Genomic_DNA"/>
</dbReference>
<dbReference type="GO" id="GO:0003677">
    <property type="term" value="F:DNA binding"/>
    <property type="evidence" value="ECO:0007669"/>
    <property type="project" value="UniProtKB-KW"/>
</dbReference>
<sequence length="214" mass="24058">MAQTLYHEWFVKFRFPGHEQVNMVESELGLIPEGWIGKLEDALILQRGFDLPSKQRQEGNILVYAATGVVGTHNEAKVKAPGIVTGRSGSLGTVMYVDEDFWALNTTLWVKEFRTVTPIYAFYLLKSLRLEQYNSGAAVPTLNRNDIHGLPVVIPSAEILEKFSQNVEPLFILKKNLIKRNQNLRATRDLLLPKLISGEIDVEKLGIDILDIAA</sequence>
<comment type="similarity">
    <text evidence="1">Belongs to the type-I restriction system S methylase family.</text>
</comment>
<evidence type="ECO:0000313" key="6">
    <source>
        <dbReference type="Proteomes" id="UP000662185"/>
    </source>
</evidence>
<dbReference type="Pfam" id="PF01420">
    <property type="entry name" value="Methylase_S"/>
    <property type="match status" value="1"/>
</dbReference>
<organism evidence="5 6">
    <name type="scientific">Anabaena sphaerica FACHB-251</name>
    <dbReference type="NCBI Taxonomy" id="2692883"/>
    <lineage>
        <taxon>Bacteria</taxon>
        <taxon>Bacillati</taxon>
        <taxon>Cyanobacteriota</taxon>
        <taxon>Cyanophyceae</taxon>
        <taxon>Nostocales</taxon>
        <taxon>Nostocaceae</taxon>
        <taxon>Anabaena</taxon>
    </lineage>
</organism>
<proteinExistence type="inferred from homology"/>
<keyword evidence="5" id="KW-0255">Endonuclease</keyword>
<feature type="domain" description="Type I restriction modification DNA specificity" evidence="4">
    <location>
        <begin position="54"/>
        <end position="161"/>
    </location>
</feature>
<dbReference type="RefSeq" id="WP_190562466.1">
    <property type="nucleotide sequence ID" value="NZ_JACJQU010000011.1"/>
</dbReference>
<evidence type="ECO:0000256" key="2">
    <source>
        <dbReference type="ARBA" id="ARBA00022747"/>
    </source>
</evidence>
<gene>
    <name evidence="5" type="ORF">H6G06_17650</name>
</gene>
<reference evidence="6" key="1">
    <citation type="journal article" date="2020" name="ISME J.">
        <title>Comparative genomics reveals insights into cyanobacterial evolution and habitat adaptation.</title>
        <authorList>
            <person name="Chen M.Y."/>
            <person name="Teng W.K."/>
            <person name="Zhao L."/>
            <person name="Hu C.X."/>
            <person name="Zhou Y.K."/>
            <person name="Han B.P."/>
            <person name="Song L.R."/>
            <person name="Shu W.S."/>
        </authorList>
    </citation>
    <scope>NUCLEOTIDE SEQUENCE [LARGE SCALE GENOMIC DNA]</scope>
    <source>
        <strain evidence="6">FACHB-251</strain>
    </source>
</reference>
<evidence type="ECO:0000256" key="3">
    <source>
        <dbReference type="ARBA" id="ARBA00023125"/>
    </source>
</evidence>
<evidence type="ECO:0000313" key="5">
    <source>
        <dbReference type="EMBL" id="MBD2295254.1"/>
    </source>
</evidence>
<dbReference type="Proteomes" id="UP000662185">
    <property type="component" value="Unassembled WGS sequence"/>
</dbReference>
<keyword evidence="6" id="KW-1185">Reference proteome</keyword>
<comment type="caution">
    <text evidence="5">The sequence shown here is derived from an EMBL/GenBank/DDBJ whole genome shotgun (WGS) entry which is preliminary data.</text>
</comment>
<keyword evidence="3" id="KW-0238">DNA-binding</keyword>
<dbReference type="InterPro" id="IPR052021">
    <property type="entry name" value="Type-I_RS_S_subunit"/>
</dbReference>
<keyword evidence="5" id="KW-0540">Nuclease</keyword>
<dbReference type="GO" id="GO:0009307">
    <property type="term" value="P:DNA restriction-modification system"/>
    <property type="evidence" value="ECO:0007669"/>
    <property type="project" value="UniProtKB-KW"/>
</dbReference>
<protein>
    <submittedName>
        <fullName evidence="5">Restriction endonuclease subunit S</fullName>
    </submittedName>
</protein>
<dbReference type="PANTHER" id="PTHR30408">
    <property type="entry name" value="TYPE-1 RESTRICTION ENZYME ECOKI SPECIFICITY PROTEIN"/>
    <property type="match status" value="1"/>
</dbReference>
<dbReference type="PANTHER" id="PTHR30408:SF13">
    <property type="entry name" value="TYPE I RESTRICTION ENZYME HINDI SPECIFICITY SUBUNIT"/>
    <property type="match status" value="1"/>
</dbReference>
<evidence type="ECO:0000259" key="4">
    <source>
        <dbReference type="Pfam" id="PF01420"/>
    </source>
</evidence>